<sequence>MATYLLNRTPVTTIGFKAPICKWKDLTSLQLDHLHPFVCTAVMHILKAKRVSKVDPTGSICIFLGVSEHHNNFCLFDPKSKRIVITHDCTFKDGEAFLPTHSSVSTPSPHLCFPDYLLCSSNPTVEPISRFSDVAAVPMLINKEEPIANTVEENPQDFSSECSFINDLAKNPVEGVSGISSSETALPKGWVYGKVQCKAPQEVSGEVSPGNIIKEDHFRRPPACFLGAVLNEVPRNFSNAMASSKATNWLAAIGKEFESLERHQFIEEVALTSAMRLLDTIWVFRQKTDAQGNLIKEKARPFVRGFLQVENIEFHETFAPTGRLETLWFLLGYCESHDLDIQQMDVKTEFLHGDLDKEI</sequence>
<dbReference type="Pfam" id="PF07727">
    <property type="entry name" value="RVT_2"/>
    <property type="match status" value="1"/>
</dbReference>
<evidence type="ECO:0008006" key="5">
    <source>
        <dbReference type="Google" id="ProtNLM"/>
    </source>
</evidence>
<gene>
    <name evidence="3" type="ORF">O181_083153</name>
</gene>
<dbReference type="Proteomes" id="UP000765509">
    <property type="component" value="Unassembled WGS sequence"/>
</dbReference>
<keyword evidence="4" id="KW-1185">Reference proteome</keyword>
<reference evidence="3" key="1">
    <citation type="submission" date="2021-03" db="EMBL/GenBank/DDBJ databases">
        <title>Draft genome sequence of rust myrtle Austropuccinia psidii MF-1, a brazilian biotype.</title>
        <authorList>
            <person name="Quecine M.C."/>
            <person name="Pachon D.M.R."/>
            <person name="Bonatelli M.L."/>
            <person name="Correr F.H."/>
            <person name="Franceschini L.M."/>
            <person name="Leite T.F."/>
            <person name="Margarido G.R.A."/>
            <person name="Almeida C.A."/>
            <person name="Ferrarezi J.A."/>
            <person name="Labate C.A."/>
        </authorList>
    </citation>
    <scope>NUCLEOTIDE SEQUENCE</scope>
    <source>
        <strain evidence="3">MF-1</strain>
    </source>
</reference>
<evidence type="ECO:0000259" key="1">
    <source>
        <dbReference type="Pfam" id="PF07727"/>
    </source>
</evidence>
<dbReference type="InterPro" id="IPR013103">
    <property type="entry name" value="RVT_2"/>
</dbReference>
<feature type="domain" description="Reverse transcriptase Ty1/copia-type" evidence="1">
    <location>
        <begin position="269"/>
        <end position="359"/>
    </location>
</feature>
<name>A0A9Q3FNU8_9BASI</name>
<dbReference type="Pfam" id="PF25597">
    <property type="entry name" value="SH3_retrovirus"/>
    <property type="match status" value="1"/>
</dbReference>
<feature type="domain" description="Retroviral polymerase SH3-like" evidence="2">
    <location>
        <begin position="39"/>
        <end position="100"/>
    </location>
</feature>
<accession>A0A9Q3FNU8</accession>
<evidence type="ECO:0000313" key="3">
    <source>
        <dbReference type="EMBL" id="MBW0543438.1"/>
    </source>
</evidence>
<comment type="caution">
    <text evidence="3">The sequence shown here is derived from an EMBL/GenBank/DDBJ whole genome shotgun (WGS) entry which is preliminary data.</text>
</comment>
<dbReference type="OrthoDB" id="4501190at2759"/>
<dbReference type="InterPro" id="IPR057670">
    <property type="entry name" value="SH3_retrovirus"/>
</dbReference>
<evidence type="ECO:0000313" key="4">
    <source>
        <dbReference type="Proteomes" id="UP000765509"/>
    </source>
</evidence>
<dbReference type="EMBL" id="AVOT02048191">
    <property type="protein sequence ID" value="MBW0543438.1"/>
    <property type="molecule type" value="Genomic_DNA"/>
</dbReference>
<evidence type="ECO:0000259" key="2">
    <source>
        <dbReference type="Pfam" id="PF25597"/>
    </source>
</evidence>
<dbReference type="AlphaFoldDB" id="A0A9Q3FNU8"/>
<protein>
    <recommendedName>
        <fullName evidence="5">Reverse transcriptase Ty1/copia-type domain-containing protein</fullName>
    </recommendedName>
</protein>
<proteinExistence type="predicted"/>
<organism evidence="3 4">
    <name type="scientific">Austropuccinia psidii MF-1</name>
    <dbReference type="NCBI Taxonomy" id="1389203"/>
    <lineage>
        <taxon>Eukaryota</taxon>
        <taxon>Fungi</taxon>
        <taxon>Dikarya</taxon>
        <taxon>Basidiomycota</taxon>
        <taxon>Pucciniomycotina</taxon>
        <taxon>Pucciniomycetes</taxon>
        <taxon>Pucciniales</taxon>
        <taxon>Sphaerophragmiaceae</taxon>
        <taxon>Austropuccinia</taxon>
    </lineage>
</organism>